<dbReference type="RefSeq" id="WP_154522300.1">
    <property type="nucleotide sequence ID" value="NZ_VULZ01000001.1"/>
</dbReference>
<feature type="domain" description="MobA/VirD2-like nuclease" evidence="2">
    <location>
        <begin position="44"/>
        <end position="145"/>
    </location>
</feature>
<protein>
    <submittedName>
        <fullName evidence="3">Relaxase/mobilization nuclease domain-containing protein</fullName>
    </submittedName>
</protein>
<proteinExistence type="predicted"/>
<accession>A0A6L5X4M7</accession>
<dbReference type="EMBL" id="VULZ01000001">
    <property type="protein sequence ID" value="MSS13804.1"/>
    <property type="molecule type" value="Genomic_DNA"/>
</dbReference>
<evidence type="ECO:0000256" key="1">
    <source>
        <dbReference type="SAM" id="Coils"/>
    </source>
</evidence>
<name>A0A6L5X4M7_9FIRM</name>
<evidence type="ECO:0000259" key="2">
    <source>
        <dbReference type="Pfam" id="PF03432"/>
    </source>
</evidence>
<keyword evidence="4" id="KW-1185">Reference proteome</keyword>
<dbReference type="Pfam" id="PF03432">
    <property type="entry name" value="Relaxase"/>
    <property type="match status" value="1"/>
</dbReference>
<organism evidence="3 4">
    <name type="scientific">Porcincola intestinalis</name>
    <dbReference type="NCBI Taxonomy" id="2606632"/>
    <lineage>
        <taxon>Bacteria</taxon>
        <taxon>Bacillati</taxon>
        <taxon>Bacillota</taxon>
        <taxon>Clostridia</taxon>
        <taxon>Lachnospirales</taxon>
        <taxon>Lachnospiraceae</taxon>
        <taxon>Porcincola</taxon>
    </lineage>
</organism>
<dbReference type="Proteomes" id="UP000481852">
    <property type="component" value="Unassembled WGS sequence"/>
</dbReference>
<feature type="coiled-coil region" evidence="1">
    <location>
        <begin position="417"/>
        <end position="444"/>
    </location>
</feature>
<evidence type="ECO:0000313" key="3">
    <source>
        <dbReference type="EMBL" id="MSS13804.1"/>
    </source>
</evidence>
<evidence type="ECO:0000313" key="4">
    <source>
        <dbReference type="Proteomes" id="UP000481852"/>
    </source>
</evidence>
<keyword evidence="1" id="KW-0175">Coiled coil</keyword>
<sequence>MAILKHLSSKSSDYGKALEYLMFQHNERTQKPLLDAKGNRMLRDEYYLNGLNCDPFSFDKECEQLNARFHKNQKYNEVKSHHYILSFDPKDKENAGLTGKKAQALGLEFASRFFPGHQALVCTHMDGHNGSGNIHVHIVINSVRKLDVEPQDFMERACDSRAGYKHHQTRSYLTAMQTGIMEISKREGLHQVDLLNPAPIKITEREYWKNRREQEKLDELNARIVADGMKPRTTTYQTQKQFLRNAISDIASYARSSEEFQSRLKEKYKITVKLSRGRYSYLHPDREKYITGRKLGSNFEKDYLFALFAENAKADRRKPEITSVFSIEKIADIAERRTSSVLPEYNPSYDYPSDPVAILFIRSDLRLVVDLQTNIKAQQSAAYAQKVKLSNLKEMAKTVCYIQEHGYDTRGNLADALDGITGKLANARKTLRQTENRIKELNEQIHYVGQYQSLKALHAQFVKSRNKKQFREAHRPDLELYDAGMKYIKNHFDGKVPSLKSLKAERDQLLQMKDAQYGTYHYFQDYQKELRTVSSNVDAILGKDRSQKQDRQKEQDIS</sequence>
<comment type="caution">
    <text evidence="3">The sequence shown here is derived from an EMBL/GenBank/DDBJ whole genome shotgun (WGS) entry which is preliminary data.</text>
</comment>
<dbReference type="InterPro" id="IPR005094">
    <property type="entry name" value="Endonuclease_MobA/VirD2"/>
</dbReference>
<gene>
    <name evidence="3" type="ORF">FYJ35_01895</name>
</gene>
<dbReference type="AlphaFoldDB" id="A0A6L5X4M7"/>
<reference evidence="3 4" key="1">
    <citation type="submission" date="2019-08" db="EMBL/GenBank/DDBJ databases">
        <title>In-depth cultivation of the pig gut microbiome towards novel bacterial diversity and tailored functional studies.</title>
        <authorList>
            <person name="Wylensek D."/>
            <person name="Hitch T.C.A."/>
            <person name="Clavel T."/>
        </authorList>
    </citation>
    <scope>NUCLEOTIDE SEQUENCE [LARGE SCALE GENOMIC DNA]</scope>
    <source>
        <strain evidence="3 4">Oil+RF-744-WCA-WT-11</strain>
    </source>
</reference>